<dbReference type="Pfam" id="PF04357">
    <property type="entry name" value="TamB"/>
    <property type="match status" value="1"/>
</dbReference>
<dbReference type="RefSeq" id="WP_345031729.1">
    <property type="nucleotide sequence ID" value="NZ_BAABEY010000033.1"/>
</dbReference>
<accession>A0ABP8M5V8</accession>
<evidence type="ECO:0000256" key="2">
    <source>
        <dbReference type="ARBA" id="ARBA00022692"/>
    </source>
</evidence>
<feature type="domain" description="Translocation and assembly module TamB C-terminal" evidence="5">
    <location>
        <begin position="1187"/>
        <end position="1608"/>
    </location>
</feature>
<comment type="subcellular location">
    <subcellularLocation>
        <location evidence="1">Membrane</location>
        <topology evidence="1">Single-pass membrane protein</topology>
    </subcellularLocation>
</comment>
<keyword evidence="4" id="KW-0472">Membrane</keyword>
<evidence type="ECO:0000259" key="5">
    <source>
        <dbReference type="Pfam" id="PF04357"/>
    </source>
</evidence>
<dbReference type="InterPro" id="IPR007452">
    <property type="entry name" value="TamB_C"/>
</dbReference>
<protein>
    <submittedName>
        <fullName evidence="6">Translocation/assembly module TamB domain-containing protein</fullName>
    </submittedName>
</protein>
<gene>
    <name evidence="6" type="ORF">GCM10023091_35830</name>
</gene>
<sequence length="1638" mass="178101">MKRVVSILLILLLAIFLLVGVALFVLLTPTGQEFLTAQVNRYLANKLNTRVEIGQVRLQWPTQAGIDHIYIEDLKGDTLVAAMKLQAGIDMWGLLRGKIALDEVVLENARVKVYRRAPQQDFNYQFIVNAFASQDTVPDSAASPLDMSWDKATLKAVHLSYYDDAAGIDTDLNIQDAGVGFSAFNPSFSRYHPTDIRLERAALKVNLFTGTDPVSPAETPSASSSDTLDLKFGKIDFRDITVTYDDAAGGMKGAFSFPKLLASVDHVYLDGQRVAVKELTLEGSKNVVAFEKTEQPKMAAGQEPSEPDKGWTVTLGRLNLDRNDVQFDDANSVPQKTGVDFSHLQLTDLGGRLTGFVYSQDSTAGKLESLVFADKSGFQVNKAAAEFAYTSRQAYLKELLFETPNSTIGDHVQLDYASLSELTGNPANVRIDMNLVNSRLGFKDLLLLAPDLAKTQPFDTRPTGFVQGSAKLSGKIGDLQIRDALFTMPEATRMRISGGITGLPDTGKLGLNLTVDEITTRQQDLLTLIPKGTLPDSISLPETMTLKGKVEGSLQALKVDAHLETDRGNIQLAGDFLNITDSLKATYNGTLSMESVDVGKILMKPAAQLGKVSLTADFSGTGLTATQSDARLQGVVAQAEVMGYNYTNLKLEGNVKDGLAGFKAAMDDPNAAVTLNGTSDLNLDFPSVNLEAGVKNLDLFQLKLYSDSVSVAGNFKIDLASTNPDNPLGTIVGSNVALKKNSQQTPVGDLRLQLQSEGAQKSLKLESAFADATLQGVFDYTALGDIIAGEIDRYFQVTDTLVPVSSRPYNLDLKASVNMHDALRVFAPALTKMERVDFTARLTNTVDTTLRLEAAAPLITYDSTNVEGLVLKAYGDGQKLVYNGNINEVLSGSFRVRNFNLNGNVADNVAVSKLTVKDSLGKDQHTLGAKIRKEGENMVIGLQNRVLFNYRPWRTDTSGYVSYGKDGVLVKNFTLFRNRSRERLVINSVGDNGSGAPYPNGPIRITADSVAIGPLVELFTRDAKLASGRLDGDINVRDYMGEAPVFKGDVSVEELRLMEVAMGDFNLSAKSDRSDRIDLLMTLRGENNDLSLSGIYASGARNPFDLTFDMKRLDAKLIEAFSGGELRNGGGNLAGSLTIKGNTENPALNGQVALNELAFHVKQMGARYTFENGEIKFDAPLMKLSNLTILDSLGQKLVVNGNVSLDRIPDVGYNLTVSSDRFMLLNASRKDNELVYGKVFAGTRLSVKGRGSESIVDGSVKIQDGSNATLILPDEDAGLDRGDGVVEFVKRKEEETAEEAGKETGVVVDFASELSLNIETDPTAEFTIVLDEMNGDHLKVRGNARLNTGLAPNGQLYLLGSYEVEEGAYELTLEILKKQFDIRKGSQLIWSGDPMQAELDITAVYGVLADPSAFSPTNYAYGKIPFNVLLRISGNLSNPRIAFDLEVDAKAGSAIKNKIDDEQILTAFRNDASEMNKQVFGLLLLNKFMAETSNVSFGGFSAEAIARQSVSKMLSDQLNNLAADLIKGVQLDFNLNSTTGTAGARTDLNVGLTKGFLNDRITVSVGRNFELENSGQSAQSSEIFDNIAVNYRVTRDGRYVVRAYRKNQFQTVLEGFIVETGVSFIVTLDYDKVKEFFR</sequence>
<keyword evidence="7" id="KW-1185">Reference proteome</keyword>
<name>A0ABP8M5V8_9BACT</name>
<evidence type="ECO:0000313" key="7">
    <source>
        <dbReference type="Proteomes" id="UP001501508"/>
    </source>
</evidence>
<reference evidence="7" key="1">
    <citation type="journal article" date="2019" name="Int. J. Syst. Evol. Microbiol.">
        <title>The Global Catalogue of Microorganisms (GCM) 10K type strain sequencing project: providing services to taxonomists for standard genome sequencing and annotation.</title>
        <authorList>
            <consortium name="The Broad Institute Genomics Platform"/>
            <consortium name="The Broad Institute Genome Sequencing Center for Infectious Disease"/>
            <person name="Wu L."/>
            <person name="Ma J."/>
        </authorList>
    </citation>
    <scope>NUCLEOTIDE SEQUENCE [LARGE SCALE GENOMIC DNA]</scope>
    <source>
        <strain evidence="7">JCM 31920</strain>
    </source>
</reference>
<organism evidence="6 7">
    <name type="scientific">Ravibacter arvi</name>
    <dbReference type="NCBI Taxonomy" id="2051041"/>
    <lineage>
        <taxon>Bacteria</taxon>
        <taxon>Pseudomonadati</taxon>
        <taxon>Bacteroidota</taxon>
        <taxon>Cytophagia</taxon>
        <taxon>Cytophagales</taxon>
        <taxon>Spirosomataceae</taxon>
        <taxon>Ravibacter</taxon>
    </lineage>
</organism>
<evidence type="ECO:0000256" key="3">
    <source>
        <dbReference type="ARBA" id="ARBA00022989"/>
    </source>
</evidence>
<proteinExistence type="predicted"/>
<keyword evidence="2" id="KW-0812">Transmembrane</keyword>
<dbReference type="EMBL" id="BAABEY010000033">
    <property type="protein sequence ID" value="GAA4444940.1"/>
    <property type="molecule type" value="Genomic_DNA"/>
</dbReference>
<comment type="caution">
    <text evidence="6">The sequence shown here is derived from an EMBL/GenBank/DDBJ whole genome shotgun (WGS) entry which is preliminary data.</text>
</comment>
<evidence type="ECO:0000256" key="1">
    <source>
        <dbReference type="ARBA" id="ARBA00004167"/>
    </source>
</evidence>
<evidence type="ECO:0000256" key="4">
    <source>
        <dbReference type="ARBA" id="ARBA00023136"/>
    </source>
</evidence>
<evidence type="ECO:0000313" key="6">
    <source>
        <dbReference type="EMBL" id="GAA4444940.1"/>
    </source>
</evidence>
<dbReference type="Proteomes" id="UP001501508">
    <property type="component" value="Unassembled WGS sequence"/>
</dbReference>
<dbReference type="PANTHER" id="PTHR36985:SF1">
    <property type="entry name" value="TRANSLOCATION AND ASSEMBLY MODULE SUBUNIT TAMB"/>
    <property type="match status" value="1"/>
</dbReference>
<dbReference type="PANTHER" id="PTHR36985">
    <property type="entry name" value="TRANSLOCATION AND ASSEMBLY MODULE SUBUNIT TAMB"/>
    <property type="match status" value="1"/>
</dbReference>
<keyword evidence="3" id="KW-1133">Transmembrane helix</keyword>